<dbReference type="PANTHER" id="PTHR36509:SF3">
    <property type="entry name" value="SIGNAL PEPTIDE PROTEIN"/>
    <property type="match status" value="1"/>
</dbReference>
<sequence>MKRYPTTWRNLGIALGTTLYLSAPALAGTGMLNGPPANPQVKYSTPAPDGVGTPAQVETSLGTLKFTDGFPDQQTASKLYDNLDFQRAVQAYLLGIPAVSQIANRQAFAGMGAPNTVVPIFEQLLDSRGIVLTGNDDTVYSWTWIDLKNGPIVLEVPPKVLGTANDMWQRWVVDVGITGADKGEGGKYLLLPPGYQGTVPDGYFTVKSPTYGLWIPWRSFLDKGDPKPGVELVKKFTRIYPLADAGKAHPAPTFVDMSGKPFNTVFPTDYNYWQLLNQVVQEEPTASLDPVTLGFFQAIGIQKGKPFAPDARMQKILADAAKVGAATARTVLFHTRDKSAYYYPDSNWQKGFIGGYQFQTEPGVQNFDAATFYYYLAILVTPAMEAKMIGKGSQYAWTARDAAGNPFDGGKSYRLHMPANAPVKDFWSLILYSNQTRSMIQTDQRFPSAGSQKKGLQYNADGSVDIYFGPKPPAGKQGNWVQTLPGQGWNVVLRMYGALEPWFDQSWRPGEIELQP</sequence>
<dbReference type="InterPro" id="IPR037049">
    <property type="entry name" value="DUF1214_C_sf"/>
</dbReference>
<proteinExistence type="predicted"/>
<evidence type="ECO:0000259" key="2">
    <source>
        <dbReference type="Pfam" id="PF06742"/>
    </source>
</evidence>
<dbReference type="SUPFAM" id="SSF160935">
    <property type="entry name" value="VPA0735-like"/>
    <property type="match status" value="1"/>
</dbReference>
<dbReference type="Pfam" id="PF06742">
    <property type="entry name" value="DUF1214"/>
    <property type="match status" value="1"/>
</dbReference>
<dbReference type="AlphaFoldDB" id="A0A1H2FML9"/>
<gene>
    <name evidence="4" type="ORF">SAMN05216296_1685</name>
</gene>
<reference evidence="5" key="1">
    <citation type="submission" date="2016-10" db="EMBL/GenBank/DDBJ databases">
        <authorList>
            <person name="Varghese N."/>
            <person name="Submissions S."/>
        </authorList>
    </citation>
    <scope>NUCLEOTIDE SEQUENCE [LARGE SCALE GENOMIC DNA]</scope>
    <source>
        <strain evidence="5">DSM 17875</strain>
    </source>
</reference>
<dbReference type="InterPro" id="IPR010621">
    <property type="entry name" value="DUF1214"/>
</dbReference>
<keyword evidence="5" id="KW-1185">Reference proteome</keyword>
<dbReference type="PANTHER" id="PTHR36509">
    <property type="entry name" value="BLL3101 PROTEIN"/>
    <property type="match status" value="1"/>
</dbReference>
<dbReference type="InterPro" id="IPR037050">
    <property type="entry name" value="DUF1254_sf"/>
</dbReference>
<evidence type="ECO:0000313" key="4">
    <source>
        <dbReference type="EMBL" id="SDU08562.1"/>
    </source>
</evidence>
<dbReference type="InterPro" id="IPR010679">
    <property type="entry name" value="DUF1254"/>
</dbReference>
<dbReference type="Proteomes" id="UP000243232">
    <property type="component" value="Chromosome I"/>
</dbReference>
<evidence type="ECO:0000256" key="1">
    <source>
        <dbReference type="SAM" id="SignalP"/>
    </source>
</evidence>
<dbReference type="STRING" id="364197.SAMN05216296_1685"/>
<feature type="domain" description="DUF1254" evidence="3">
    <location>
        <begin position="127"/>
        <end position="241"/>
    </location>
</feature>
<dbReference type="Pfam" id="PF06863">
    <property type="entry name" value="DUF1254"/>
    <property type="match status" value="1"/>
</dbReference>
<accession>A0A1H2FML9</accession>
<protein>
    <submittedName>
        <fullName evidence="4">Uncharacterized conserved protein</fullName>
    </submittedName>
</protein>
<feature type="domain" description="DUF1214" evidence="2">
    <location>
        <begin position="393"/>
        <end position="498"/>
    </location>
</feature>
<dbReference type="RefSeq" id="WP_197673545.1">
    <property type="nucleotide sequence ID" value="NZ_LT629785.1"/>
</dbReference>
<keyword evidence="1" id="KW-0732">Signal</keyword>
<dbReference type="Gene3D" id="1.10.3360.10">
    <property type="entry name" value="VPA0735-like domain"/>
    <property type="match status" value="1"/>
</dbReference>
<evidence type="ECO:0000259" key="3">
    <source>
        <dbReference type="Pfam" id="PF06863"/>
    </source>
</evidence>
<dbReference type="Gene3D" id="2.60.40.1610">
    <property type="entry name" value="Domain of unknown function DUF1254"/>
    <property type="match status" value="1"/>
</dbReference>
<feature type="signal peptide" evidence="1">
    <location>
        <begin position="1"/>
        <end position="27"/>
    </location>
</feature>
<organism evidence="4 5">
    <name type="scientific">Pseudomonas pohangensis</name>
    <dbReference type="NCBI Taxonomy" id="364197"/>
    <lineage>
        <taxon>Bacteria</taxon>
        <taxon>Pseudomonadati</taxon>
        <taxon>Pseudomonadota</taxon>
        <taxon>Gammaproteobacteria</taxon>
        <taxon>Pseudomonadales</taxon>
        <taxon>Pseudomonadaceae</taxon>
        <taxon>Pseudomonas</taxon>
    </lineage>
</organism>
<evidence type="ECO:0000313" key="5">
    <source>
        <dbReference type="Proteomes" id="UP000243232"/>
    </source>
</evidence>
<dbReference type="Gene3D" id="2.60.120.600">
    <property type="entry name" value="Domain of unknown function DUF1214, C-terminal domain"/>
    <property type="match status" value="1"/>
</dbReference>
<name>A0A1H2FML9_9PSED</name>
<feature type="chain" id="PRO_5009274060" evidence="1">
    <location>
        <begin position="28"/>
        <end position="516"/>
    </location>
</feature>
<dbReference type="EMBL" id="LT629785">
    <property type="protein sequence ID" value="SDU08562.1"/>
    <property type="molecule type" value="Genomic_DNA"/>
</dbReference>